<protein>
    <submittedName>
        <fullName evidence="1">Uncharacterized protein</fullName>
    </submittedName>
</protein>
<dbReference type="Proteomes" id="UP001314170">
    <property type="component" value="Unassembled WGS sequence"/>
</dbReference>
<accession>A0AAV1S8I5</accession>
<keyword evidence="2" id="KW-1185">Reference proteome</keyword>
<proteinExistence type="predicted"/>
<evidence type="ECO:0000313" key="1">
    <source>
        <dbReference type="EMBL" id="CAK7347222.1"/>
    </source>
</evidence>
<gene>
    <name evidence="1" type="ORF">DCAF_LOCUS19906</name>
</gene>
<organism evidence="1 2">
    <name type="scientific">Dovyalis caffra</name>
    <dbReference type="NCBI Taxonomy" id="77055"/>
    <lineage>
        <taxon>Eukaryota</taxon>
        <taxon>Viridiplantae</taxon>
        <taxon>Streptophyta</taxon>
        <taxon>Embryophyta</taxon>
        <taxon>Tracheophyta</taxon>
        <taxon>Spermatophyta</taxon>
        <taxon>Magnoliopsida</taxon>
        <taxon>eudicotyledons</taxon>
        <taxon>Gunneridae</taxon>
        <taxon>Pentapetalae</taxon>
        <taxon>rosids</taxon>
        <taxon>fabids</taxon>
        <taxon>Malpighiales</taxon>
        <taxon>Salicaceae</taxon>
        <taxon>Flacourtieae</taxon>
        <taxon>Dovyalis</taxon>
    </lineage>
</organism>
<dbReference type="AlphaFoldDB" id="A0AAV1S8I5"/>
<name>A0AAV1S8I5_9ROSI</name>
<evidence type="ECO:0000313" key="2">
    <source>
        <dbReference type="Proteomes" id="UP001314170"/>
    </source>
</evidence>
<reference evidence="1 2" key="1">
    <citation type="submission" date="2024-01" db="EMBL/GenBank/DDBJ databases">
        <authorList>
            <person name="Waweru B."/>
        </authorList>
    </citation>
    <scope>NUCLEOTIDE SEQUENCE [LARGE SCALE GENOMIC DNA]</scope>
</reference>
<comment type="caution">
    <text evidence="1">The sequence shown here is derived from an EMBL/GenBank/DDBJ whole genome shotgun (WGS) entry which is preliminary data.</text>
</comment>
<sequence length="72" mass="7873">MWGANKQSSDPLPYVNANVNAKKRSTRQHPIGLNGTPKRVVGSDCYLGMEQPGGLFQLSTIQPDMFLPDVVT</sequence>
<dbReference type="EMBL" id="CAWUPB010001173">
    <property type="protein sequence ID" value="CAK7347222.1"/>
    <property type="molecule type" value="Genomic_DNA"/>
</dbReference>